<reference evidence="2 3" key="1">
    <citation type="submission" date="2014-04" db="EMBL/GenBank/DDBJ databases">
        <authorList>
            <consortium name="DOE Joint Genome Institute"/>
            <person name="Kuo A."/>
            <person name="Tarkka M."/>
            <person name="Buscot F."/>
            <person name="Kohler A."/>
            <person name="Nagy L.G."/>
            <person name="Floudas D."/>
            <person name="Copeland A."/>
            <person name="Barry K.W."/>
            <person name="Cichocki N."/>
            <person name="Veneault-Fourrey C."/>
            <person name="LaButti K."/>
            <person name="Lindquist E.A."/>
            <person name="Lipzen A."/>
            <person name="Lundell T."/>
            <person name="Morin E."/>
            <person name="Murat C."/>
            <person name="Sun H."/>
            <person name="Tunlid A."/>
            <person name="Henrissat B."/>
            <person name="Grigoriev I.V."/>
            <person name="Hibbett D.S."/>
            <person name="Martin F."/>
            <person name="Nordberg H.P."/>
            <person name="Cantor M.N."/>
            <person name="Hua S.X."/>
        </authorList>
    </citation>
    <scope>NUCLEOTIDE SEQUENCE [LARGE SCALE GENOMIC DNA]</scope>
    <source>
        <strain evidence="2 3">F 1598</strain>
    </source>
</reference>
<organism evidence="2 3">
    <name type="scientific">Piloderma croceum (strain F 1598)</name>
    <dbReference type="NCBI Taxonomy" id="765440"/>
    <lineage>
        <taxon>Eukaryota</taxon>
        <taxon>Fungi</taxon>
        <taxon>Dikarya</taxon>
        <taxon>Basidiomycota</taxon>
        <taxon>Agaricomycotina</taxon>
        <taxon>Agaricomycetes</taxon>
        <taxon>Agaricomycetidae</taxon>
        <taxon>Atheliales</taxon>
        <taxon>Atheliaceae</taxon>
        <taxon>Piloderma</taxon>
    </lineage>
</organism>
<name>A0A0C3GD18_PILCF</name>
<protein>
    <recommendedName>
        <fullName evidence="4">Secreted protein</fullName>
    </recommendedName>
</protein>
<feature type="signal peptide" evidence="1">
    <location>
        <begin position="1"/>
        <end position="19"/>
    </location>
</feature>
<dbReference type="AlphaFoldDB" id="A0A0C3GD18"/>
<proteinExistence type="predicted"/>
<keyword evidence="1" id="KW-0732">Signal</keyword>
<dbReference type="EMBL" id="KN832976">
    <property type="protein sequence ID" value="KIM88536.1"/>
    <property type="molecule type" value="Genomic_DNA"/>
</dbReference>
<sequence>MDWVVNSLLFVFLVQYYHARNHQILSIHGCSDQHFIQEDAAQDHRHRQHLKSVIARVLESSISALLKAGFQFDKSQNHPSSFKFSAGSAITNYWCPRRYGKVTRHPSNVNT</sequence>
<evidence type="ECO:0000313" key="2">
    <source>
        <dbReference type="EMBL" id="KIM88536.1"/>
    </source>
</evidence>
<evidence type="ECO:0000256" key="1">
    <source>
        <dbReference type="SAM" id="SignalP"/>
    </source>
</evidence>
<accession>A0A0C3GD18</accession>
<dbReference type="Proteomes" id="UP000054166">
    <property type="component" value="Unassembled WGS sequence"/>
</dbReference>
<evidence type="ECO:0008006" key="4">
    <source>
        <dbReference type="Google" id="ProtNLM"/>
    </source>
</evidence>
<dbReference type="InParanoid" id="A0A0C3GD18"/>
<dbReference type="HOGENOM" id="CLU_2159351_0_0_1"/>
<keyword evidence="3" id="KW-1185">Reference proteome</keyword>
<gene>
    <name evidence="2" type="ORF">PILCRDRAFT_813479</name>
</gene>
<feature type="chain" id="PRO_5002164763" description="Secreted protein" evidence="1">
    <location>
        <begin position="20"/>
        <end position="111"/>
    </location>
</feature>
<reference evidence="3" key="2">
    <citation type="submission" date="2015-01" db="EMBL/GenBank/DDBJ databases">
        <title>Evolutionary Origins and Diversification of the Mycorrhizal Mutualists.</title>
        <authorList>
            <consortium name="DOE Joint Genome Institute"/>
            <consortium name="Mycorrhizal Genomics Consortium"/>
            <person name="Kohler A."/>
            <person name="Kuo A."/>
            <person name="Nagy L.G."/>
            <person name="Floudas D."/>
            <person name="Copeland A."/>
            <person name="Barry K.W."/>
            <person name="Cichocki N."/>
            <person name="Veneault-Fourrey C."/>
            <person name="LaButti K."/>
            <person name="Lindquist E.A."/>
            <person name="Lipzen A."/>
            <person name="Lundell T."/>
            <person name="Morin E."/>
            <person name="Murat C."/>
            <person name="Riley R."/>
            <person name="Ohm R."/>
            <person name="Sun H."/>
            <person name="Tunlid A."/>
            <person name="Henrissat B."/>
            <person name="Grigoriev I.V."/>
            <person name="Hibbett D.S."/>
            <person name="Martin F."/>
        </authorList>
    </citation>
    <scope>NUCLEOTIDE SEQUENCE [LARGE SCALE GENOMIC DNA]</scope>
    <source>
        <strain evidence="3">F 1598</strain>
    </source>
</reference>
<evidence type="ECO:0000313" key="3">
    <source>
        <dbReference type="Proteomes" id="UP000054166"/>
    </source>
</evidence>